<accession>A0A9N9NPP9</accession>
<evidence type="ECO:0000313" key="1">
    <source>
        <dbReference type="EMBL" id="CAG8747215.1"/>
    </source>
</evidence>
<reference evidence="1" key="1">
    <citation type="submission" date="2021-06" db="EMBL/GenBank/DDBJ databases">
        <authorList>
            <person name="Kallberg Y."/>
            <person name="Tangrot J."/>
            <person name="Rosling A."/>
        </authorList>
    </citation>
    <scope>NUCLEOTIDE SEQUENCE</scope>
    <source>
        <strain evidence="1">FL966</strain>
    </source>
</reference>
<keyword evidence="2" id="KW-1185">Reference proteome</keyword>
<evidence type="ECO:0000313" key="2">
    <source>
        <dbReference type="Proteomes" id="UP000789759"/>
    </source>
</evidence>
<sequence>MSEVSTGRSSFERTPDIYIKLAKQYIDKGPIKRPTAKEVYEKSQEWEIILNKEQGLN</sequence>
<name>A0A9N9NPP9_9GLOM</name>
<organism evidence="1 2">
    <name type="scientific">Cetraspora pellucida</name>
    <dbReference type="NCBI Taxonomy" id="1433469"/>
    <lineage>
        <taxon>Eukaryota</taxon>
        <taxon>Fungi</taxon>
        <taxon>Fungi incertae sedis</taxon>
        <taxon>Mucoromycota</taxon>
        <taxon>Glomeromycotina</taxon>
        <taxon>Glomeromycetes</taxon>
        <taxon>Diversisporales</taxon>
        <taxon>Gigasporaceae</taxon>
        <taxon>Cetraspora</taxon>
    </lineage>
</organism>
<dbReference type="EMBL" id="CAJVQA010017154">
    <property type="protein sequence ID" value="CAG8747215.1"/>
    <property type="molecule type" value="Genomic_DNA"/>
</dbReference>
<proteinExistence type="predicted"/>
<gene>
    <name evidence="1" type="ORF">CPELLU_LOCUS14462</name>
</gene>
<dbReference type="AlphaFoldDB" id="A0A9N9NPP9"/>
<dbReference type="Proteomes" id="UP000789759">
    <property type="component" value="Unassembled WGS sequence"/>
</dbReference>
<comment type="caution">
    <text evidence="1">The sequence shown here is derived from an EMBL/GenBank/DDBJ whole genome shotgun (WGS) entry which is preliminary data.</text>
</comment>
<protein>
    <submittedName>
        <fullName evidence="1">17912_t:CDS:1</fullName>
    </submittedName>
</protein>